<feature type="domain" description="EAL" evidence="5">
    <location>
        <begin position="455"/>
        <end position="707"/>
    </location>
</feature>
<feature type="modified residue" description="4-aspartylphosphate" evidence="1">
    <location>
        <position position="57"/>
    </location>
</feature>
<dbReference type="Pfam" id="PF00989">
    <property type="entry name" value="PAS"/>
    <property type="match status" value="1"/>
</dbReference>
<dbReference type="InterPro" id="IPR035965">
    <property type="entry name" value="PAS-like_dom_sf"/>
</dbReference>
<gene>
    <name evidence="7" type="ORF">TPSD3_13560</name>
</gene>
<dbReference type="InterPro" id="IPR000700">
    <property type="entry name" value="PAS-assoc_C"/>
</dbReference>
<accession>A0A251X4M7</accession>
<dbReference type="SMART" id="SM00052">
    <property type="entry name" value="EAL"/>
    <property type="match status" value="1"/>
</dbReference>
<evidence type="ECO:0008006" key="9">
    <source>
        <dbReference type="Google" id="ProtNLM"/>
    </source>
</evidence>
<dbReference type="Pfam" id="PF00072">
    <property type="entry name" value="Response_reg"/>
    <property type="match status" value="1"/>
</dbReference>
<dbReference type="InterPro" id="IPR001789">
    <property type="entry name" value="Sig_transdc_resp-reg_receiver"/>
</dbReference>
<evidence type="ECO:0000259" key="6">
    <source>
        <dbReference type="PROSITE" id="PS50887"/>
    </source>
</evidence>
<keyword evidence="8" id="KW-1185">Reference proteome</keyword>
<dbReference type="RefSeq" id="WP_086489059.1">
    <property type="nucleotide sequence ID" value="NZ_MSLT01000023.1"/>
</dbReference>
<dbReference type="PANTHER" id="PTHR44757:SF4">
    <property type="entry name" value="DIGUANYLATE CYCLASE DGCE-RELATED"/>
    <property type="match status" value="1"/>
</dbReference>
<dbReference type="CDD" id="cd00130">
    <property type="entry name" value="PAS"/>
    <property type="match status" value="1"/>
</dbReference>
<protein>
    <recommendedName>
        <fullName evidence="9">Histidine kinase</fullName>
    </recommendedName>
</protein>
<dbReference type="SMART" id="SM00448">
    <property type="entry name" value="REC"/>
    <property type="match status" value="1"/>
</dbReference>
<dbReference type="Pfam" id="PF00990">
    <property type="entry name" value="GGDEF"/>
    <property type="match status" value="1"/>
</dbReference>
<dbReference type="InterPro" id="IPR013767">
    <property type="entry name" value="PAS_fold"/>
</dbReference>
<dbReference type="InterPro" id="IPR029787">
    <property type="entry name" value="Nucleotide_cyclase"/>
</dbReference>
<dbReference type="InterPro" id="IPR000160">
    <property type="entry name" value="GGDEF_dom"/>
</dbReference>
<dbReference type="SUPFAM" id="SSF52172">
    <property type="entry name" value="CheY-like"/>
    <property type="match status" value="1"/>
</dbReference>
<dbReference type="InterPro" id="IPR011006">
    <property type="entry name" value="CheY-like_superfamily"/>
</dbReference>
<comment type="caution">
    <text evidence="7">The sequence shown here is derived from an EMBL/GenBank/DDBJ whole genome shotgun (WGS) entry which is preliminary data.</text>
</comment>
<dbReference type="GO" id="GO:0000160">
    <property type="term" value="P:phosphorelay signal transduction system"/>
    <property type="evidence" value="ECO:0007669"/>
    <property type="project" value="InterPro"/>
</dbReference>
<dbReference type="EMBL" id="MSLT01000023">
    <property type="protein sequence ID" value="OUD12149.1"/>
    <property type="molecule type" value="Genomic_DNA"/>
</dbReference>
<feature type="domain" description="Response regulatory" evidence="2">
    <location>
        <begin position="8"/>
        <end position="124"/>
    </location>
</feature>
<dbReference type="SUPFAM" id="SSF55073">
    <property type="entry name" value="Nucleotide cyclase"/>
    <property type="match status" value="1"/>
</dbReference>
<dbReference type="NCBIfam" id="TIGR00229">
    <property type="entry name" value="sensory_box"/>
    <property type="match status" value="1"/>
</dbReference>
<name>A0A251X4M7_9GAMM</name>
<sequence>MTNSIRPLILVVDDAPLMRGILESVLRKYGYEVETAQNGLQAIDFVLEFSPDLILMDADMPVLGGVEACAQIRSLPNAENLPIVIVTSFTESEWIDRAYAAGATDYITKPVNWAVLRNRISYILKAKRAEEALLDEKEKAEVTLASIGDGVITTDALGHIEYMNPVACRLTGWELEHVKGQPLNDVFFILDELSQQQVFLPIEQCLTQGKVVELEGNTVLVRREDNVYFAIEDSAAPIRDRNGQIIGVVLVFHDVTENRKMTLELAYQARHDGLTGLYNLLEFNERLFAILNQEKKTDQIQHHVLVYLDLDRFKIVNDTCGHEAGDQLLRNVAVLLKECLERNKGTMNATLARLGGDEFGLLLENCELEAALVIAHQLRQEIEQFRFFWGKNGDVPSLFTIGVSLGVLPIRSDAVNLQGVLAMADAACYAAKNLGRNQVHVYQDNDHTLFERHQDIQWLALINDSLKRPDGFILFYQEIKPLNMPESGLHIELLLRMQETAGRLCLPGAFLSAAARYGLMPTLDHWVIQHAMRQLSENPNLLNAIKFININISSYLLNDNEICASLFNRLIEFPHIAKKICFELPETTVITDLSRASQFMRRIKELGGAIAIDDFGSGLASFSRLRHLPIDFLKIDGDLIHNMTEDKLNDEMVHSIHRLAQLSGIKTIAESVENDDILTSLAQIKVDYIQGYQVGHPVPLKVLIAKL</sequence>
<evidence type="ECO:0000313" key="8">
    <source>
        <dbReference type="Proteomes" id="UP000194798"/>
    </source>
</evidence>
<dbReference type="OrthoDB" id="9813913at2"/>
<dbReference type="PROSITE" id="PS50112">
    <property type="entry name" value="PAS"/>
    <property type="match status" value="1"/>
</dbReference>
<organism evidence="7 8">
    <name type="scientific">Thioflexithrix psekupsensis</name>
    <dbReference type="NCBI Taxonomy" id="1570016"/>
    <lineage>
        <taxon>Bacteria</taxon>
        <taxon>Pseudomonadati</taxon>
        <taxon>Pseudomonadota</taxon>
        <taxon>Gammaproteobacteria</taxon>
        <taxon>Thiotrichales</taxon>
        <taxon>Thioflexithrix</taxon>
    </lineage>
</organism>
<reference evidence="7 8" key="1">
    <citation type="submission" date="2016-12" db="EMBL/GenBank/DDBJ databases">
        <title>Thioflexothrix psekupsii D3 genome sequencing and assembly.</title>
        <authorList>
            <person name="Fomenkov A."/>
            <person name="Vincze T."/>
            <person name="Grabovich M."/>
            <person name="Anton B.P."/>
            <person name="Dubinina G."/>
            <person name="Orlova M."/>
            <person name="Belousova E."/>
            <person name="Roberts R.J."/>
        </authorList>
    </citation>
    <scope>NUCLEOTIDE SEQUENCE [LARGE SCALE GENOMIC DNA]</scope>
    <source>
        <strain evidence="7">D3</strain>
    </source>
</reference>
<dbReference type="InterPro" id="IPR001633">
    <property type="entry name" value="EAL_dom"/>
</dbReference>
<dbReference type="PROSITE" id="PS50883">
    <property type="entry name" value="EAL"/>
    <property type="match status" value="1"/>
</dbReference>
<dbReference type="CDD" id="cd01949">
    <property type="entry name" value="GGDEF"/>
    <property type="match status" value="1"/>
</dbReference>
<dbReference type="GO" id="GO:0006355">
    <property type="term" value="P:regulation of DNA-templated transcription"/>
    <property type="evidence" value="ECO:0007669"/>
    <property type="project" value="InterPro"/>
</dbReference>
<dbReference type="NCBIfam" id="TIGR00254">
    <property type="entry name" value="GGDEF"/>
    <property type="match status" value="1"/>
</dbReference>
<dbReference type="SUPFAM" id="SSF141868">
    <property type="entry name" value="EAL domain-like"/>
    <property type="match status" value="1"/>
</dbReference>
<dbReference type="SMART" id="SM00267">
    <property type="entry name" value="GGDEF"/>
    <property type="match status" value="1"/>
</dbReference>
<evidence type="ECO:0000259" key="3">
    <source>
        <dbReference type="PROSITE" id="PS50112"/>
    </source>
</evidence>
<dbReference type="PROSITE" id="PS50887">
    <property type="entry name" value="GGDEF"/>
    <property type="match status" value="1"/>
</dbReference>
<dbReference type="PANTHER" id="PTHR44757">
    <property type="entry name" value="DIGUANYLATE CYCLASE DGCP"/>
    <property type="match status" value="1"/>
</dbReference>
<dbReference type="PROSITE" id="PS50110">
    <property type="entry name" value="RESPONSE_REGULATORY"/>
    <property type="match status" value="1"/>
</dbReference>
<dbReference type="AlphaFoldDB" id="A0A251X4M7"/>
<dbReference type="Gene3D" id="3.30.70.270">
    <property type="match status" value="1"/>
</dbReference>
<dbReference type="Proteomes" id="UP000194798">
    <property type="component" value="Unassembled WGS sequence"/>
</dbReference>
<dbReference type="Pfam" id="PF00563">
    <property type="entry name" value="EAL"/>
    <property type="match status" value="1"/>
</dbReference>
<evidence type="ECO:0000259" key="5">
    <source>
        <dbReference type="PROSITE" id="PS50883"/>
    </source>
</evidence>
<feature type="domain" description="PAS" evidence="3">
    <location>
        <begin position="136"/>
        <end position="209"/>
    </location>
</feature>
<dbReference type="CDD" id="cd01948">
    <property type="entry name" value="EAL"/>
    <property type="match status" value="1"/>
</dbReference>
<dbReference type="Gene3D" id="3.40.50.2300">
    <property type="match status" value="1"/>
</dbReference>
<dbReference type="InterPro" id="IPR000014">
    <property type="entry name" value="PAS"/>
</dbReference>
<feature type="domain" description="GGDEF" evidence="6">
    <location>
        <begin position="301"/>
        <end position="444"/>
    </location>
</feature>
<feature type="domain" description="PAC" evidence="4">
    <location>
        <begin position="214"/>
        <end position="267"/>
    </location>
</feature>
<evidence type="ECO:0000256" key="1">
    <source>
        <dbReference type="PROSITE-ProRule" id="PRU00169"/>
    </source>
</evidence>
<dbReference type="Gene3D" id="3.30.450.20">
    <property type="entry name" value="PAS domain"/>
    <property type="match status" value="1"/>
</dbReference>
<dbReference type="Gene3D" id="3.20.20.450">
    <property type="entry name" value="EAL domain"/>
    <property type="match status" value="1"/>
</dbReference>
<evidence type="ECO:0000259" key="2">
    <source>
        <dbReference type="PROSITE" id="PS50110"/>
    </source>
</evidence>
<dbReference type="SMART" id="SM00091">
    <property type="entry name" value="PAS"/>
    <property type="match status" value="1"/>
</dbReference>
<dbReference type="InterPro" id="IPR035919">
    <property type="entry name" value="EAL_sf"/>
</dbReference>
<dbReference type="SUPFAM" id="SSF55785">
    <property type="entry name" value="PYP-like sensor domain (PAS domain)"/>
    <property type="match status" value="1"/>
</dbReference>
<dbReference type="InterPro" id="IPR052155">
    <property type="entry name" value="Biofilm_reg_signaling"/>
</dbReference>
<evidence type="ECO:0000313" key="7">
    <source>
        <dbReference type="EMBL" id="OUD12149.1"/>
    </source>
</evidence>
<proteinExistence type="predicted"/>
<dbReference type="PROSITE" id="PS50113">
    <property type="entry name" value="PAC"/>
    <property type="match status" value="1"/>
</dbReference>
<dbReference type="CDD" id="cd17546">
    <property type="entry name" value="REC_hyHK_CKI1_RcsC-like"/>
    <property type="match status" value="1"/>
</dbReference>
<dbReference type="InterPro" id="IPR043128">
    <property type="entry name" value="Rev_trsase/Diguanyl_cyclase"/>
</dbReference>
<evidence type="ECO:0000259" key="4">
    <source>
        <dbReference type="PROSITE" id="PS50113"/>
    </source>
</evidence>
<keyword evidence="1" id="KW-0597">Phosphoprotein</keyword>